<evidence type="ECO:0000256" key="9">
    <source>
        <dbReference type="ARBA" id="ARBA00022833"/>
    </source>
</evidence>
<gene>
    <name evidence="14" type="ORF">CHIRRI_LOCUS7729</name>
</gene>
<feature type="domain" description="SP-RING-type" evidence="13">
    <location>
        <begin position="126"/>
        <end position="180"/>
    </location>
</feature>
<dbReference type="AlphaFoldDB" id="A0A9N9WSY1"/>
<evidence type="ECO:0000256" key="6">
    <source>
        <dbReference type="ARBA" id="ARBA00022723"/>
    </source>
</evidence>
<dbReference type="GO" id="GO:0008270">
    <property type="term" value="F:zinc ion binding"/>
    <property type="evidence" value="ECO:0007669"/>
    <property type="project" value="UniProtKB-KW"/>
</dbReference>
<dbReference type="InterPro" id="IPR004181">
    <property type="entry name" value="Znf_MIZ"/>
</dbReference>
<comment type="subcellular location">
    <subcellularLocation>
        <location evidence="1">Nucleus</location>
    </subcellularLocation>
</comment>
<evidence type="ECO:0000256" key="8">
    <source>
        <dbReference type="ARBA" id="ARBA00022786"/>
    </source>
</evidence>
<evidence type="ECO:0000256" key="12">
    <source>
        <dbReference type="ARBA" id="ARBA00032533"/>
    </source>
</evidence>
<dbReference type="InterPro" id="IPR013083">
    <property type="entry name" value="Znf_RING/FYVE/PHD"/>
</dbReference>
<dbReference type="Gene3D" id="3.30.40.10">
    <property type="entry name" value="Zinc/RING finger domain, C3HC4 (zinc finger)"/>
    <property type="match status" value="1"/>
</dbReference>
<sequence>MYSFIHTIQKLEKSYMNAFKLGASDGNEETFSDPAIKGQFKAQFMKLCEIEQSANEELDMIRNFKCTSIDNFDKEYKYAHSELKKKASNSEELPKYKKFRDEIDKVVVMDSAEEPSTSNVTMIDADMMVQETQLYIDPISKQYIQNPVKNTLCGHIYEKKTILEAINMNKRIRCPYMGCSNKRHVAVENLEEDHQLKAKLTKLITQRELEMDEDDD</sequence>
<protein>
    <recommendedName>
        <fullName evidence="4">E3 SUMO-protein ligase NSE2</fullName>
    </recommendedName>
    <alternativeName>
        <fullName evidence="11">E3 SUMO-protein transferase NSE2</fullName>
    </alternativeName>
    <alternativeName>
        <fullName evidence="12">Non-structural maintenance of chromosomes element 2 homolog</fullName>
    </alternativeName>
</protein>
<name>A0A9N9WSY1_9DIPT</name>
<keyword evidence="5" id="KW-0808">Transferase</keyword>
<reference evidence="14" key="2">
    <citation type="submission" date="2022-10" db="EMBL/GenBank/DDBJ databases">
        <authorList>
            <consortium name="ENA_rothamsted_submissions"/>
            <consortium name="culmorum"/>
            <person name="King R."/>
        </authorList>
    </citation>
    <scope>NUCLEOTIDE SEQUENCE</scope>
</reference>
<proteinExistence type="inferred from homology"/>
<dbReference type="CDD" id="cd16651">
    <property type="entry name" value="SPL-RING_NSE2"/>
    <property type="match status" value="1"/>
</dbReference>
<keyword evidence="10" id="KW-0539">Nucleus</keyword>
<evidence type="ECO:0000256" key="7">
    <source>
        <dbReference type="ARBA" id="ARBA00022771"/>
    </source>
</evidence>
<evidence type="ECO:0000256" key="3">
    <source>
        <dbReference type="ARBA" id="ARBA00008212"/>
    </source>
</evidence>
<evidence type="ECO:0000256" key="10">
    <source>
        <dbReference type="ARBA" id="ARBA00023242"/>
    </source>
</evidence>
<evidence type="ECO:0000256" key="1">
    <source>
        <dbReference type="ARBA" id="ARBA00004123"/>
    </source>
</evidence>
<keyword evidence="8" id="KW-0833">Ubl conjugation pathway</keyword>
<dbReference type="PANTHER" id="PTHR21330">
    <property type="entry name" value="E3 SUMO-PROTEIN LIGASE NSE2"/>
    <property type="match status" value="1"/>
</dbReference>
<dbReference type="Pfam" id="PF11789">
    <property type="entry name" value="zf-Nse"/>
    <property type="match status" value="1"/>
</dbReference>
<dbReference type="GO" id="GO:0005634">
    <property type="term" value="C:nucleus"/>
    <property type="evidence" value="ECO:0007669"/>
    <property type="project" value="UniProtKB-SubCell"/>
</dbReference>
<keyword evidence="15" id="KW-1185">Reference proteome</keyword>
<dbReference type="GO" id="GO:0000724">
    <property type="term" value="P:double-strand break repair via homologous recombination"/>
    <property type="evidence" value="ECO:0007669"/>
    <property type="project" value="InterPro"/>
</dbReference>
<evidence type="ECO:0000256" key="5">
    <source>
        <dbReference type="ARBA" id="ARBA00022679"/>
    </source>
</evidence>
<dbReference type="EMBL" id="OU895878">
    <property type="protein sequence ID" value="CAG9804850.1"/>
    <property type="molecule type" value="Genomic_DNA"/>
</dbReference>
<keyword evidence="6" id="KW-0479">Metal-binding</keyword>
<evidence type="ECO:0000256" key="2">
    <source>
        <dbReference type="ARBA" id="ARBA00004718"/>
    </source>
</evidence>
<comment type="similarity">
    <text evidence="3">Belongs to the NSE2 family.</text>
</comment>
<evidence type="ECO:0000256" key="4">
    <source>
        <dbReference type="ARBA" id="ARBA00020923"/>
    </source>
</evidence>
<evidence type="ECO:0000313" key="14">
    <source>
        <dbReference type="EMBL" id="CAG9804850.1"/>
    </source>
</evidence>
<evidence type="ECO:0000256" key="11">
    <source>
        <dbReference type="ARBA" id="ARBA00031731"/>
    </source>
</evidence>
<comment type="pathway">
    <text evidence="2">Protein modification; protein sumoylation.</text>
</comment>
<dbReference type="InterPro" id="IPR026846">
    <property type="entry name" value="Nse2(Mms21)"/>
</dbReference>
<reference evidence="14" key="1">
    <citation type="submission" date="2022-01" db="EMBL/GenBank/DDBJ databases">
        <authorList>
            <person name="King R."/>
        </authorList>
    </citation>
    <scope>NUCLEOTIDE SEQUENCE</scope>
</reference>
<evidence type="ECO:0000313" key="15">
    <source>
        <dbReference type="Proteomes" id="UP001153620"/>
    </source>
</evidence>
<dbReference type="GO" id="GO:0016925">
    <property type="term" value="P:protein sumoylation"/>
    <property type="evidence" value="ECO:0007669"/>
    <property type="project" value="TreeGrafter"/>
</dbReference>
<dbReference type="GO" id="GO:0030915">
    <property type="term" value="C:Smc5-Smc6 complex"/>
    <property type="evidence" value="ECO:0007669"/>
    <property type="project" value="InterPro"/>
</dbReference>
<keyword evidence="7" id="KW-0863">Zinc-finger</keyword>
<organism evidence="14 15">
    <name type="scientific">Chironomus riparius</name>
    <dbReference type="NCBI Taxonomy" id="315576"/>
    <lineage>
        <taxon>Eukaryota</taxon>
        <taxon>Metazoa</taxon>
        <taxon>Ecdysozoa</taxon>
        <taxon>Arthropoda</taxon>
        <taxon>Hexapoda</taxon>
        <taxon>Insecta</taxon>
        <taxon>Pterygota</taxon>
        <taxon>Neoptera</taxon>
        <taxon>Endopterygota</taxon>
        <taxon>Diptera</taxon>
        <taxon>Nematocera</taxon>
        <taxon>Chironomoidea</taxon>
        <taxon>Chironomidae</taxon>
        <taxon>Chironominae</taxon>
        <taxon>Chironomus</taxon>
    </lineage>
</organism>
<dbReference type="GO" id="GO:0061665">
    <property type="term" value="F:SUMO ligase activity"/>
    <property type="evidence" value="ECO:0007669"/>
    <property type="project" value="TreeGrafter"/>
</dbReference>
<accession>A0A9N9WSY1</accession>
<dbReference type="PANTHER" id="PTHR21330:SF1">
    <property type="entry name" value="E3 SUMO-PROTEIN LIGASE NSE2"/>
    <property type="match status" value="1"/>
</dbReference>
<dbReference type="Proteomes" id="UP001153620">
    <property type="component" value="Chromosome 2"/>
</dbReference>
<dbReference type="OrthoDB" id="26899at2759"/>
<keyword evidence="9" id="KW-0862">Zinc</keyword>
<dbReference type="SUPFAM" id="SSF57850">
    <property type="entry name" value="RING/U-box"/>
    <property type="match status" value="1"/>
</dbReference>
<evidence type="ECO:0000259" key="13">
    <source>
        <dbReference type="Pfam" id="PF11789"/>
    </source>
</evidence>